<evidence type="ECO:0000259" key="7">
    <source>
        <dbReference type="Pfam" id="PF10520"/>
    </source>
</evidence>
<evidence type="ECO:0000256" key="4">
    <source>
        <dbReference type="ARBA" id="ARBA00022989"/>
    </source>
</evidence>
<keyword evidence="4 6" id="KW-1133">Transmembrane helix</keyword>
<evidence type="ECO:0000256" key="5">
    <source>
        <dbReference type="ARBA" id="ARBA00023136"/>
    </source>
</evidence>
<dbReference type="InterPro" id="IPR019547">
    <property type="entry name" value="Lipid_desat"/>
</dbReference>
<keyword evidence="5 6" id="KW-0472">Membrane</keyword>
<protein>
    <submittedName>
        <fullName evidence="8">Ubiquitin-conjugating enzyme E2</fullName>
    </submittedName>
</protein>
<dbReference type="GO" id="GO:0016020">
    <property type="term" value="C:membrane"/>
    <property type="evidence" value="ECO:0007669"/>
    <property type="project" value="UniProtKB-SubCell"/>
</dbReference>
<sequence>MIIELFLTFFKALTGYLFGDFIMGIYHWIKDTYFSPFTPIIGSKFIWGSRLHHARPRHVLESNDIDIFWDSAKWTLIWMLPVFYLIGINPFTSSLFLTISINDIVHKYAHAYDNERPQWATLLQKINIFQSHDEHHLHHIAPHEINYCPITPFVNPVLEKINFWRTLEQYIEKYLGVKPRAKEYDFIEDPNYPAGIKFIE</sequence>
<reference evidence="9" key="1">
    <citation type="submission" date="2018-01" db="EMBL/GenBank/DDBJ databases">
        <title>Testimony of 'menage a trois' revealed by the proteome of Megavirus virophage.</title>
        <authorList>
            <person name="Jeudy S."/>
            <person name="Bertaux L."/>
            <person name="Alempic J.-M."/>
            <person name="Lartigue A."/>
            <person name="Legendre M."/>
            <person name="Philippe N."/>
            <person name="Beucher L."/>
            <person name="Biondi E."/>
            <person name="Juul S."/>
            <person name="Turner D."/>
            <person name="Coute Y."/>
            <person name="Claverie J.-M."/>
            <person name="Abergel C."/>
        </authorList>
    </citation>
    <scope>NUCLEOTIDE SEQUENCE [LARGE SCALE GENOMIC DNA]</scope>
</reference>
<dbReference type="Pfam" id="PF10520">
    <property type="entry name" value="Lipid_desat"/>
    <property type="match status" value="1"/>
</dbReference>
<keyword evidence="9" id="KW-1185">Reference proteome</keyword>
<dbReference type="PANTHER" id="PTHR48230">
    <property type="match status" value="1"/>
</dbReference>
<dbReference type="InterPro" id="IPR053335">
    <property type="entry name" value="Fatty_acid_desaturase_CarF"/>
</dbReference>
<evidence type="ECO:0000256" key="3">
    <source>
        <dbReference type="ARBA" id="ARBA00022692"/>
    </source>
</evidence>
<name>A0A2P1EMD2_9VIRU</name>
<keyword evidence="3 6" id="KW-0812">Transmembrane</keyword>
<feature type="transmembrane region" description="Helical" evidence="6">
    <location>
        <begin position="76"/>
        <end position="97"/>
    </location>
</feature>
<feature type="domain" description="Lipid desaturase" evidence="7">
    <location>
        <begin position="16"/>
        <end position="181"/>
    </location>
</feature>
<feature type="transmembrane region" description="Helical" evidence="6">
    <location>
        <begin position="12"/>
        <end position="29"/>
    </location>
</feature>
<dbReference type="PANTHER" id="PTHR48230:SF1">
    <property type="entry name" value="LIPID DESATURASE DOMAIN-CONTAINING PROTEIN"/>
    <property type="match status" value="1"/>
</dbReference>
<accession>A0A2P1EMD2</accession>
<dbReference type="Proteomes" id="UP000289600">
    <property type="component" value="Segment"/>
</dbReference>
<evidence type="ECO:0000256" key="1">
    <source>
        <dbReference type="ARBA" id="ARBA00004141"/>
    </source>
</evidence>
<gene>
    <name evidence="8" type="ORF">mc_667</name>
</gene>
<evidence type="ECO:0000313" key="8">
    <source>
        <dbReference type="EMBL" id="AVL95053.1"/>
    </source>
</evidence>
<dbReference type="EMBL" id="MG807320">
    <property type="protein sequence ID" value="AVL95053.1"/>
    <property type="molecule type" value="Genomic_DNA"/>
</dbReference>
<evidence type="ECO:0000256" key="2">
    <source>
        <dbReference type="ARBA" id="ARBA00007620"/>
    </source>
</evidence>
<comment type="similarity">
    <text evidence="2">Belongs to the fatty acid desaturase CarF family.</text>
</comment>
<proteinExistence type="inferred from homology"/>
<evidence type="ECO:0000256" key="6">
    <source>
        <dbReference type="SAM" id="Phobius"/>
    </source>
</evidence>
<comment type="subcellular location">
    <subcellularLocation>
        <location evidence="1">Membrane</location>
        <topology evidence="1">Multi-pass membrane protein</topology>
    </subcellularLocation>
</comment>
<evidence type="ECO:0000313" key="9">
    <source>
        <dbReference type="Proteomes" id="UP000289600"/>
    </source>
</evidence>
<organism evidence="8 9">
    <name type="scientific">Moumouvirus australiensis</name>
    <dbReference type="NCBI Taxonomy" id="2109587"/>
    <lineage>
        <taxon>Viruses</taxon>
        <taxon>Varidnaviria</taxon>
        <taxon>Bamfordvirae</taxon>
        <taxon>Nucleocytoviricota</taxon>
        <taxon>Megaviricetes</taxon>
        <taxon>Imitervirales</taxon>
        <taxon>Mimiviridae</taxon>
        <taxon>Megamimivirinae</taxon>
        <taxon>Moumouvirus</taxon>
        <taxon>Moumouvirus australiense</taxon>
    </lineage>
</organism>